<dbReference type="InterPro" id="IPR004358">
    <property type="entry name" value="Sig_transdc_His_kin-like_C"/>
</dbReference>
<keyword evidence="6" id="KW-0418">Kinase</keyword>
<feature type="domain" description="Response regulatory" evidence="12">
    <location>
        <begin position="624"/>
        <end position="742"/>
    </location>
</feature>
<dbReference type="SMART" id="SM00387">
    <property type="entry name" value="HATPase_c"/>
    <property type="match status" value="1"/>
</dbReference>
<dbReference type="FunFam" id="1.10.287.130:FF:000002">
    <property type="entry name" value="Two-component osmosensing histidine kinase"/>
    <property type="match status" value="1"/>
</dbReference>
<dbReference type="CDD" id="cd00082">
    <property type="entry name" value="HisKA"/>
    <property type="match status" value="1"/>
</dbReference>
<dbReference type="PANTHER" id="PTHR45339:SF1">
    <property type="entry name" value="HYBRID SIGNAL TRANSDUCTION HISTIDINE KINASE J"/>
    <property type="match status" value="1"/>
</dbReference>
<dbReference type="Pfam" id="PF02518">
    <property type="entry name" value="HATPase_c"/>
    <property type="match status" value="1"/>
</dbReference>
<comment type="catalytic activity">
    <reaction evidence="1">
        <text>ATP + protein L-histidine = ADP + protein N-phospho-L-histidine.</text>
        <dbReference type="EC" id="2.7.13.3"/>
    </reaction>
</comment>
<dbReference type="InterPro" id="IPR003661">
    <property type="entry name" value="HisK_dim/P_dom"/>
</dbReference>
<evidence type="ECO:0000313" key="13">
    <source>
        <dbReference type="EMBL" id="KKM96299.1"/>
    </source>
</evidence>
<dbReference type="GO" id="GO:0016020">
    <property type="term" value="C:membrane"/>
    <property type="evidence" value="ECO:0007669"/>
    <property type="project" value="InterPro"/>
</dbReference>
<dbReference type="PRINTS" id="PR00344">
    <property type="entry name" value="BCTRLSENSOR"/>
</dbReference>
<dbReference type="InterPro" id="IPR036097">
    <property type="entry name" value="HisK_dim/P_sf"/>
</dbReference>
<keyword evidence="10" id="KW-1133">Transmembrane helix</keyword>
<dbReference type="InterPro" id="IPR005467">
    <property type="entry name" value="His_kinase_dom"/>
</dbReference>
<dbReference type="EC" id="2.7.13.3" evidence="2"/>
<evidence type="ECO:0000256" key="3">
    <source>
        <dbReference type="ARBA" id="ARBA00022553"/>
    </source>
</evidence>
<dbReference type="InterPro" id="IPR036890">
    <property type="entry name" value="HATPase_C_sf"/>
</dbReference>
<dbReference type="CDD" id="cd16922">
    <property type="entry name" value="HATPase_EvgS-ArcB-TorS-like"/>
    <property type="match status" value="1"/>
</dbReference>
<evidence type="ECO:0000259" key="12">
    <source>
        <dbReference type="PROSITE" id="PS50110"/>
    </source>
</evidence>
<dbReference type="Pfam" id="PF00072">
    <property type="entry name" value="Response_reg"/>
    <property type="match status" value="1"/>
</dbReference>
<dbReference type="Pfam" id="PF00672">
    <property type="entry name" value="HAMP"/>
    <property type="match status" value="1"/>
</dbReference>
<evidence type="ECO:0000256" key="4">
    <source>
        <dbReference type="ARBA" id="ARBA00022679"/>
    </source>
</evidence>
<gene>
    <name evidence="13" type="ORF">LCGC14_1179450</name>
</gene>
<dbReference type="CDD" id="cd17546">
    <property type="entry name" value="REC_hyHK_CKI1_RcsC-like"/>
    <property type="match status" value="1"/>
</dbReference>
<keyword evidence="7" id="KW-0067">ATP-binding</keyword>
<feature type="transmembrane region" description="Helical" evidence="10">
    <location>
        <begin position="147"/>
        <end position="167"/>
    </location>
</feature>
<dbReference type="Gene3D" id="3.30.565.10">
    <property type="entry name" value="Histidine kinase-like ATPase, C-terminal domain"/>
    <property type="match status" value="1"/>
</dbReference>
<dbReference type="EMBL" id="LAZR01005899">
    <property type="protein sequence ID" value="KKM96299.1"/>
    <property type="molecule type" value="Genomic_DNA"/>
</dbReference>
<dbReference type="SMART" id="SM00388">
    <property type="entry name" value="HisKA"/>
    <property type="match status" value="1"/>
</dbReference>
<keyword evidence="9" id="KW-0175">Coiled coil</keyword>
<dbReference type="Pfam" id="PF12860">
    <property type="entry name" value="PAS_7"/>
    <property type="match status" value="1"/>
</dbReference>
<accession>A0A0F9LMR3</accession>
<dbReference type="Gene3D" id="3.40.50.2300">
    <property type="match status" value="1"/>
</dbReference>
<name>A0A0F9LMR3_9ZZZZ</name>
<dbReference type="GO" id="GO:0000155">
    <property type="term" value="F:phosphorelay sensor kinase activity"/>
    <property type="evidence" value="ECO:0007669"/>
    <property type="project" value="InterPro"/>
</dbReference>
<evidence type="ECO:0000256" key="1">
    <source>
        <dbReference type="ARBA" id="ARBA00000085"/>
    </source>
</evidence>
<feature type="domain" description="Response regulatory" evidence="12">
    <location>
        <begin position="771"/>
        <end position="797"/>
    </location>
</feature>
<sequence>MPWKLSLRAKFLRAIVPYVLFAVVLAFSYVEFSARRSAEVRLTSKLDRMSEIQARVVADSLWNIANEQTKLILQALATDPDLVAAGVWDDTEQLIASVGDIERIGDFPHVRNTIISFDLNGNTLNIGRMVIALRDAQLAANTRSRMLVAIGLAVLLVGTIIATTLFAHRVTIGRPLEQLLASINASRKDGAYHPVAWNSRDEMGEVTAAFNEMQQKKQADEKSLRKARDELEARVEERTREVADANRKMTEAIESISEGFSLYDSDDRLVLCNSTYRKVYHSQNELEPGTPFKVILREAVNAGVIEDAIGIEDAWIAERIEKRRNASAPMIQRLRNGQWVQLSERRTDDGGIVAIYSDITRLKVATEAAEAANEAKSTFLATMSHEIRTPMNGIIGMCNLLQDTELSSEQVEFAQTIARSADDLLSVINDILDYSRVEAGKLELEEEPFSLRQCVEDALDLVSVQAASKDLELAYLLNTGTPATLIGDATRLRQVLINLLGNAVKFTERGEVTLWVASHFDDENRHCELEITVCDTGIGISDDKISRLFKSFSQVDGSTTRRYGGSGLGLAITRRLISLMGGSIEVESTLGRGSTFRISLNLPVGPDLREAALDDVRPELENKRVLIVDDNATNRRILTLQTSAWSMQPHAVETPKEALDLQDEGQVFDLGILDMHMPEMDGLDLANALRRGPTATMPLILLSSLGRMASEDDDRREAAGFAAILSKPIKPSPLLNAMVEVFCDQPTRVRPDRDADKSKFDRGLAQRYPLRILLVDDHPTNQRLAQMVLSRLGDLLP</sequence>
<dbReference type="SUPFAM" id="SSF52172">
    <property type="entry name" value="CheY-like"/>
    <property type="match status" value="1"/>
</dbReference>
<keyword evidence="3" id="KW-0597">Phosphoprotein</keyword>
<dbReference type="InterPro" id="IPR001789">
    <property type="entry name" value="Sig_transdc_resp-reg_receiver"/>
</dbReference>
<dbReference type="AlphaFoldDB" id="A0A0F9LMR3"/>
<evidence type="ECO:0000256" key="5">
    <source>
        <dbReference type="ARBA" id="ARBA00022741"/>
    </source>
</evidence>
<comment type="caution">
    <text evidence="13">The sequence shown here is derived from an EMBL/GenBank/DDBJ whole genome shotgun (WGS) entry which is preliminary data.</text>
</comment>
<dbReference type="SUPFAM" id="SSF55874">
    <property type="entry name" value="ATPase domain of HSP90 chaperone/DNA topoisomerase II/histidine kinase"/>
    <property type="match status" value="1"/>
</dbReference>
<dbReference type="InterPro" id="IPR011006">
    <property type="entry name" value="CheY-like_superfamily"/>
</dbReference>
<keyword evidence="8" id="KW-0902">Two-component regulatory system</keyword>
<feature type="domain" description="Histidine kinase" evidence="11">
    <location>
        <begin position="382"/>
        <end position="604"/>
    </location>
</feature>
<evidence type="ECO:0000256" key="2">
    <source>
        <dbReference type="ARBA" id="ARBA00012438"/>
    </source>
</evidence>
<keyword evidence="10" id="KW-0472">Membrane</keyword>
<dbReference type="Gene3D" id="6.10.340.10">
    <property type="match status" value="1"/>
</dbReference>
<evidence type="ECO:0000256" key="10">
    <source>
        <dbReference type="SAM" id="Phobius"/>
    </source>
</evidence>
<keyword evidence="10" id="KW-0812">Transmembrane</keyword>
<dbReference type="CDD" id="cd06225">
    <property type="entry name" value="HAMP"/>
    <property type="match status" value="1"/>
</dbReference>
<dbReference type="FunFam" id="3.30.565.10:FF:000010">
    <property type="entry name" value="Sensor histidine kinase RcsC"/>
    <property type="match status" value="1"/>
</dbReference>
<dbReference type="Pfam" id="PF00512">
    <property type="entry name" value="HisKA"/>
    <property type="match status" value="1"/>
</dbReference>
<dbReference type="Gene3D" id="1.10.287.130">
    <property type="match status" value="1"/>
</dbReference>
<evidence type="ECO:0000256" key="7">
    <source>
        <dbReference type="ARBA" id="ARBA00022840"/>
    </source>
</evidence>
<feature type="transmembrane region" description="Helical" evidence="10">
    <location>
        <begin position="12"/>
        <end position="32"/>
    </location>
</feature>
<dbReference type="PROSITE" id="PS50109">
    <property type="entry name" value="HIS_KIN"/>
    <property type="match status" value="1"/>
</dbReference>
<evidence type="ECO:0000256" key="8">
    <source>
        <dbReference type="ARBA" id="ARBA00023012"/>
    </source>
</evidence>
<evidence type="ECO:0000256" key="6">
    <source>
        <dbReference type="ARBA" id="ARBA00022777"/>
    </source>
</evidence>
<dbReference type="GO" id="GO:0005524">
    <property type="term" value="F:ATP binding"/>
    <property type="evidence" value="ECO:0007669"/>
    <property type="project" value="UniProtKB-KW"/>
</dbReference>
<proteinExistence type="predicted"/>
<dbReference type="SMART" id="SM00448">
    <property type="entry name" value="REC"/>
    <property type="match status" value="1"/>
</dbReference>
<keyword evidence="4" id="KW-0808">Transferase</keyword>
<feature type="coiled-coil region" evidence="9">
    <location>
        <begin position="210"/>
        <end position="248"/>
    </location>
</feature>
<dbReference type="InterPro" id="IPR003594">
    <property type="entry name" value="HATPase_dom"/>
</dbReference>
<dbReference type="Gene3D" id="3.30.450.20">
    <property type="entry name" value="PAS domain"/>
    <property type="match status" value="1"/>
</dbReference>
<dbReference type="SUPFAM" id="SSF47384">
    <property type="entry name" value="Homodimeric domain of signal transducing histidine kinase"/>
    <property type="match status" value="1"/>
</dbReference>
<dbReference type="PROSITE" id="PS50110">
    <property type="entry name" value="RESPONSE_REGULATORY"/>
    <property type="match status" value="2"/>
</dbReference>
<protein>
    <recommendedName>
        <fullName evidence="2">histidine kinase</fullName>
        <ecNumber evidence="2">2.7.13.3</ecNumber>
    </recommendedName>
</protein>
<dbReference type="InterPro" id="IPR003660">
    <property type="entry name" value="HAMP_dom"/>
</dbReference>
<evidence type="ECO:0000256" key="9">
    <source>
        <dbReference type="SAM" id="Coils"/>
    </source>
</evidence>
<evidence type="ECO:0000259" key="11">
    <source>
        <dbReference type="PROSITE" id="PS50109"/>
    </source>
</evidence>
<dbReference type="PANTHER" id="PTHR45339">
    <property type="entry name" value="HYBRID SIGNAL TRANSDUCTION HISTIDINE KINASE J"/>
    <property type="match status" value="1"/>
</dbReference>
<organism evidence="13">
    <name type="scientific">marine sediment metagenome</name>
    <dbReference type="NCBI Taxonomy" id="412755"/>
    <lineage>
        <taxon>unclassified sequences</taxon>
        <taxon>metagenomes</taxon>
        <taxon>ecological metagenomes</taxon>
    </lineage>
</organism>
<reference evidence="13" key="1">
    <citation type="journal article" date="2015" name="Nature">
        <title>Complex archaea that bridge the gap between prokaryotes and eukaryotes.</title>
        <authorList>
            <person name="Spang A."/>
            <person name="Saw J.H."/>
            <person name="Jorgensen S.L."/>
            <person name="Zaremba-Niedzwiedzka K."/>
            <person name="Martijn J."/>
            <person name="Lind A.E."/>
            <person name="van Eijk R."/>
            <person name="Schleper C."/>
            <person name="Guy L."/>
            <person name="Ettema T.J."/>
        </authorList>
    </citation>
    <scope>NUCLEOTIDE SEQUENCE</scope>
</reference>
<keyword evidence="5" id="KW-0547">Nucleotide-binding</keyword>